<dbReference type="WBParaSite" id="PTRK_0000449400.1">
    <property type="protein sequence ID" value="PTRK_0000449400.1"/>
    <property type="gene ID" value="PTRK_0000449400"/>
</dbReference>
<feature type="chain" id="PRO_5005891376" evidence="1">
    <location>
        <begin position="22"/>
        <end position="217"/>
    </location>
</feature>
<dbReference type="PANTHER" id="PTHR35014:SF1">
    <property type="entry name" value="INFECTION RESPONSE PROTEIN"/>
    <property type="match status" value="1"/>
</dbReference>
<name>A0A0N4ZAL6_PARTI</name>
<dbReference type="AlphaFoldDB" id="A0A0N4ZAL6"/>
<accession>A0A0N4ZAL6</accession>
<evidence type="ECO:0000313" key="3">
    <source>
        <dbReference type="WBParaSite" id="PTRK_0000449400.1"/>
    </source>
</evidence>
<feature type="signal peptide" evidence="1">
    <location>
        <begin position="1"/>
        <end position="21"/>
    </location>
</feature>
<proteinExistence type="predicted"/>
<protein>
    <submittedName>
        <fullName evidence="3">DUF19 domain-containing protein</fullName>
    </submittedName>
</protein>
<dbReference type="PANTHER" id="PTHR35014">
    <property type="entry name" value="INFECTION RESPONSE PROTEIN-RELATED"/>
    <property type="match status" value="1"/>
</dbReference>
<sequence length="217" mass="24014">MNLILLFSFIFSFFLPTLTSSCDPSLYNEVRTCYNSFMNNYGFSVGVNNTLPSYETFALTRGEFEAGKTTDNMKKVCINQNLLTSCLGSAISCINSSDMSKIFYFEDEDNVSYTGDYYMADWECTTAYSVTIGQFNCLSTIGSLGSSSLDTCVDELMGNIKTEGICKAQIDYTSCLSNVYASLCGAQAGRYICNVQKIGLTYELPQCFNQLPTCQPL</sequence>
<keyword evidence="2" id="KW-1185">Reference proteome</keyword>
<reference evidence="3" key="1">
    <citation type="submission" date="2017-02" db="UniProtKB">
        <authorList>
            <consortium name="WormBaseParasite"/>
        </authorList>
    </citation>
    <scope>IDENTIFICATION</scope>
</reference>
<evidence type="ECO:0000313" key="2">
    <source>
        <dbReference type="Proteomes" id="UP000038045"/>
    </source>
</evidence>
<organism evidence="2 3">
    <name type="scientific">Parastrongyloides trichosuri</name>
    <name type="common">Possum-specific nematode worm</name>
    <dbReference type="NCBI Taxonomy" id="131310"/>
    <lineage>
        <taxon>Eukaryota</taxon>
        <taxon>Metazoa</taxon>
        <taxon>Ecdysozoa</taxon>
        <taxon>Nematoda</taxon>
        <taxon>Chromadorea</taxon>
        <taxon>Rhabditida</taxon>
        <taxon>Tylenchina</taxon>
        <taxon>Panagrolaimomorpha</taxon>
        <taxon>Strongyloidoidea</taxon>
        <taxon>Strongyloididae</taxon>
        <taxon>Parastrongyloides</taxon>
    </lineage>
</organism>
<keyword evidence="1" id="KW-0732">Signal</keyword>
<evidence type="ECO:0000256" key="1">
    <source>
        <dbReference type="SAM" id="SignalP"/>
    </source>
</evidence>
<dbReference type="Proteomes" id="UP000038045">
    <property type="component" value="Unplaced"/>
</dbReference>